<dbReference type="RefSeq" id="WP_091910113.1">
    <property type="nucleotide sequence ID" value="NZ_FNLO01000009.1"/>
</dbReference>
<dbReference type="GO" id="GO:0032259">
    <property type="term" value="P:methylation"/>
    <property type="evidence" value="ECO:0007669"/>
    <property type="project" value="UniProtKB-KW"/>
</dbReference>
<dbReference type="InterPro" id="IPR051810">
    <property type="entry name" value="Precorrin_MeTrfase"/>
</dbReference>
<evidence type="ECO:0000259" key="6">
    <source>
        <dbReference type="Pfam" id="PF00590"/>
    </source>
</evidence>
<evidence type="ECO:0000256" key="2">
    <source>
        <dbReference type="ARBA" id="ARBA00022573"/>
    </source>
</evidence>
<dbReference type="InterPro" id="IPR000878">
    <property type="entry name" value="4pyrrol_Mease"/>
</dbReference>
<keyword evidence="9" id="KW-1185">Reference proteome</keyword>
<feature type="domain" description="Tetrapyrrole methylase" evidence="6">
    <location>
        <begin position="407"/>
        <end position="617"/>
    </location>
</feature>
<feature type="domain" description="Cobalamin synthesis G N-terminal" evidence="7">
    <location>
        <begin position="113"/>
        <end position="161"/>
    </location>
</feature>
<accession>A0A1H2PRY8</accession>
<proteinExistence type="predicted"/>
<evidence type="ECO:0000313" key="8">
    <source>
        <dbReference type="EMBL" id="SDV49703.1"/>
    </source>
</evidence>
<dbReference type="InterPro" id="IPR014777">
    <property type="entry name" value="4pyrrole_Mease_sub1"/>
</dbReference>
<dbReference type="PANTHER" id="PTHR47036">
    <property type="entry name" value="COBALT-FACTOR III C(17)-METHYLTRANSFERASE-RELATED"/>
    <property type="match status" value="1"/>
</dbReference>
<dbReference type="SUPFAM" id="SSF53790">
    <property type="entry name" value="Tetrapyrrole methylase"/>
    <property type="match status" value="1"/>
</dbReference>
<sequence>MAALNDALVLVVLGPGALPTARRLRAQWPGAALHILAPRSDGVADDEIDVRYAHLGTHLRALYRAGQPLAVFCAAGIVIRALAPVLSAGGSVGAVGTVGDAENDSGRAGARPAKQLEPPVLAIAEDGSAVVPLLGGLGGVNALARRIGTILAAPAAITTSGELRFGACLLDPPPGYVLPDLERGKHFVSDLLAGATTRVEGSAPWLDALPLPRAADARLTIAVSSESRAARANELLIHPRVAVIALHAGDEDADSLLGTLQRLMHRHRIAPESLAALLADPTEMAKPALATLAECLRVPLRFASVATHVDAPAQRAPLRRLLSAALEPFETGADPFDTAPLLPTVLGAAPEFADAVDRDGKTAACHEAVPDASRRTEHDDGARAAMVLAVFPKPIDASRLGRPRGRLSVVGLGPGSRALLTPAARTALATADDVLGYATYVRMAGPFAPHQRLHPSDNREERQRAAHAFALAAEGRAVVLVSSGDPGVFAMAAAVLEVLDGASDPAWASVALEMVPGVSAAFATAALAGAPLGHDFCAISLSDNLKPWTVIERRLRHAAAADMVLAFYNPISRARPWQLGRALDIVRAYREPGTRVVLGRDVDRPGGAIRHLPLRELQPADVDTRTTVLIGASTTRSFTRADGGEWTYTPRSYP</sequence>
<evidence type="ECO:0000313" key="9">
    <source>
        <dbReference type="Proteomes" id="UP000243719"/>
    </source>
</evidence>
<evidence type="ECO:0000256" key="3">
    <source>
        <dbReference type="ARBA" id="ARBA00022603"/>
    </source>
</evidence>
<dbReference type="NCBIfam" id="TIGR01466">
    <property type="entry name" value="cobJ_cbiH"/>
    <property type="match status" value="1"/>
</dbReference>
<dbReference type="GO" id="GO:0009236">
    <property type="term" value="P:cobalamin biosynthetic process"/>
    <property type="evidence" value="ECO:0007669"/>
    <property type="project" value="UniProtKB-UniPathway"/>
</dbReference>
<comment type="pathway">
    <text evidence="1">Cofactor biosynthesis; adenosylcobalamin biosynthesis.</text>
</comment>
<dbReference type="InterPro" id="IPR038029">
    <property type="entry name" value="GbiG_N_sf"/>
</dbReference>
<dbReference type="CDD" id="cd11646">
    <property type="entry name" value="Precorrin_3B_C17_MT"/>
    <property type="match status" value="1"/>
</dbReference>
<evidence type="ECO:0000256" key="4">
    <source>
        <dbReference type="ARBA" id="ARBA00022679"/>
    </source>
</evidence>
<protein>
    <submittedName>
        <fullName evidence="8">Precorrin-3 methyltransferase</fullName>
    </submittedName>
</protein>
<name>A0A1H2PRY8_9BURK</name>
<dbReference type="InterPro" id="IPR021744">
    <property type="entry name" value="CbiG_N"/>
</dbReference>
<gene>
    <name evidence="8" type="ORF">SAMN05216551_10964</name>
</gene>
<dbReference type="UniPathway" id="UPA00148"/>
<dbReference type="Gene3D" id="3.40.50.11220">
    <property type="match status" value="1"/>
</dbReference>
<dbReference type="InterPro" id="IPR035996">
    <property type="entry name" value="4pyrrol_Methylase_sf"/>
</dbReference>
<keyword evidence="5" id="KW-0949">S-adenosyl-L-methionine</keyword>
<dbReference type="PANTHER" id="PTHR47036:SF1">
    <property type="entry name" value="COBALT-FACTOR III C(17)-METHYLTRANSFERASE-RELATED"/>
    <property type="match status" value="1"/>
</dbReference>
<dbReference type="Pfam" id="PF00590">
    <property type="entry name" value="TP_methylase"/>
    <property type="match status" value="1"/>
</dbReference>
<dbReference type="Gene3D" id="3.30.950.10">
    <property type="entry name" value="Methyltransferase, Cobalt-precorrin-4 Transmethylase, Domain 2"/>
    <property type="match status" value="1"/>
</dbReference>
<dbReference type="OrthoDB" id="9772960at2"/>
<reference evidence="9" key="1">
    <citation type="submission" date="2016-09" db="EMBL/GenBank/DDBJ databases">
        <authorList>
            <person name="Varghese N."/>
            <person name="Submissions S."/>
        </authorList>
    </citation>
    <scope>NUCLEOTIDE SEQUENCE [LARGE SCALE GENOMIC DNA]</scope>
    <source>
        <strain evidence="9">JS23</strain>
    </source>
</reference>
<dbReference type="EMBL" id="FNLO01000009">
    <property type="protein sequence ID" value="SDV49703.1"/>
    <property type="molecule type" value="Genomic_DNA"/>
</dbReference>
<dbReference type="InterPro" id="IPR014776">
    <property type="entry name" value="4pyrrole_Mease_sub2"/>
</dbReference>
<dbReference type="STRING" id="1770053.SAMN05216551_10964"/>
<evidence type="ECO:0000259" key="7">
    <source>
        <dbReference type="Pfam" id="PF11760"/>
    </source>
</evidence>
<dbReference type="Proteomes" id="UP000243719">
    <property type="component" value="Unassembled WGS sequence"/>
</dbReference>
<dbReference type="AlphaFoldDB" id="A0A1H2PRY8"/>
<evidence type="ECO:0000256" key="1">
    <source>
        <dbReference type="ARBA" id="ARBA00004953"/>
    </source>
</evidence>
<keyword evidence="2" id="KW-0169">Cobalamin biosynthesis</keyword>
<dbReference type="InterPro" id="IPR006363">
    <property type="entry name" value="Cbl_synth_CobJ/CibH_dom"/>
</dbReference>
<dbReference type="GO" id="GO:0008168">
    <property type="term" value="F:methyltransferase activity"/>
    <property type="evidence" value="ECO:0007669"/>
    <property type="project" value="UniProtKB-KW"/>
</dbReference>
<dbReference type="Pfam" id="PF11760">
    <property type="entry name" value="CbiG_N"/>
    <property type="match status" value="1"/>
</dbReference>
<keyword evidence="3 8" id="KW-0489">Methyltransferase</keyword>
<dbReference type="Gene3D" id="3.40.1010.10">
    <property type="entry name" value="Cobalt-precorrin-4 Transmethylase, Domain 1"/>
    <property type="match status" value="1"/>
</dbReference>
<keyword evidence="4 8" id="KW-0808">Transferase</keyword>
<dbReference type="SUPFAM" id="SSF159672">
    <property type="entry name" value="CbiG N-terminal domain-like"/>
    <property type="match status" value="2"/>
</dbReference>
<organism evidence="8 9">
    <name type="scientific">Chitinasiproducens palmae</name>
    <dbReference type="NCBI Taxonomy" id="1770053"/>
    <lineage>
        <taxon>Bacteria</taxon>
        <taxon>Pseudomonadati</taxon>
        <taxon>Pseudomonadota</taxon>
        <taxon>Betaproteobacteria</taxon>
        <taxon>Burkholderiales</taxon>
        <taxon>Burkholderiaceae</taxon>
        <taxon>Chitinasiproducens</taxon>
    </lineage>
</organism>
<evidence type="ECO:0000256" key="5">
    <source>
        <dbReference type="ARBA" id="ARBA00022691"/>
    </source>
</evidence>